<feature type="compositionally biased region" description="Low complexity" evidence="1">
    <location>
        <begin position="55"/>
        <end position="71"/>
    </location>
</feature>
<dbReference type="EMBL" id="OW240916">
    <property type="protein sequence ID" value="CAH2294192.1"/>
    <property type="molecule type" value="Genomic_DNA"/>
</dbReference>
<evidence type="ECO:0000256" key="1">
    <source>
        <dbReference type="SAM" id="MobiDB-lite"/>
    </source>
</evidence>
<proteinExistence type="predicted"/>
<accession>A0AAD1S8L6</accession>
<keyword evidence="3" id="KW-1185">Reference proteome</keyword>
<feature type="compositionally biased region" description="Polar residues" evidence="1">
    <location>
        <begin position="97"/>
        <end position="111"/>
    </location>
</feature>
<protein>
    <submittedName>
        <fullName evidence="2">Uncharacterized protein</fullName>
    </submittedName>
</protein>
<dbReference type="AlphaFoldDB" id="A0AAD1S8L6"/>
<feature type="region of interest" description="Disordered" evidence="1">
    <location>
        <begin position="1"/>
        <end position="126"/>
    </location>
</feature>
<sequence length="126" mass="13936">MGPTQACRHTSGPWWGDGGGRMPQRSTHPRWRQPTPHYLLPTSCPTHQSSRRLPSSIQRRSSGSRRGQWQSTNGNKQWRGPHDNREKPYPPPPALSAYTQTAATAKGQRSTGLDPGPQDSTTREGG</sequence>
<evidence type="ECO:0000313" key="3">
    <source>
        <dbReference type="Proteomes" id="UP001295444"/>
    </source>
</evidence>
<dbReference type="Proteomes" id="UP001295444">
    <property type="component" value="Chromosome 05"/>
</dbReference>
<gene>
    <name evidence="2" type="ORF">PECUL_23A026464</name>
</gene>
<evidence type="ECO:0000313" key="2">
    <source>
        <dbReference type="EMBL" id="CAH2294192.1"/>
    </source>
</evidence>
<feature type="compositionally biased region" description="Polar residues" evidence="1">
    <location>
        <begin position="43"/>
        <end position="53"/>
    </location>
</feature>
<organism evidence="2 3">
    <name type="scientific">Pelobates cultripes</name>
    <name type="common">Western spadefoot toad</name>
    <dbReference type="NCBI Taxonomy" id="61616"/>
    <lineage>
        <taxon>Eukaryota</taxon>
        <taxon>Metazoa</taxon>
        <taxon>Chordata</taxon>
        <taxon>Craniata</taxon>
        <taxon>Vertebrata</taxon>
        <taxon>Euteleostomi</taxon>
        <taxon>Amphibia</taxon>
        <taxon>Batrachia</taxon>
        <taxon>Anura</taxon>
        <taxon>Pelobatoidea</taxon>
        <taxon>Pelobatidae</taxon>
        <taxon>Pelobates</taxon>
    </lineage>
</organism>
<reference evidence="2" key="1">
    <citation type="submission" date="2022-03" db="EMBL/GenBank/DDBJ databases">
        <authorList>
            <person name="Alioto T."/>
            <person name="Alioto T."/>
            <person name="Gomez Garrido J."/>
        </authorList>
    </citation>
    <scope>NUCLEOTIDE SEQUENCE</scope>
</reference>
<name>A0AAD1S8L6_PELCU</name>